<evidence type="ECO:0000259" key="6">
    <source>
        <dbReference type="Pfam" id="PF04932"/>
    </source>
</evidence>
<keyword evidence="3 5" id="KW-1133">Transmembrane helix</keyword>
<feature type="transmembrane region" description="Helical" evidence="5">
    <location>
        <begin position="169"/>
        <end position="189"/>
    </location>
</feature>
<feature type="transmembrane region" description="Helical" evidence="5">
    <location>
        <begin position="364"/>
        <end position="382"/>
    </location>
</feature>
<dbReference type="Proteomes" id="UP000177376">
    <property type="component" value="Unassembled WGS sequence"/>
</dbReference>
<dbReference type="GO" id="GO:0016020">
    <property type="term" value="C:membrane"/>
    <property type="evidence" value="ECO:0007669"/>
    <property type="project" value="UniProtKB-SubCell"/>
</dbReference>
<evidence type="ECO:0000256" key="4">
    <source>
        <dbReference type="ARBA" id="ARBA00023136"/>
    </source>
</evidence>
<organism evidence="7 8">
    <name type="scientific">Candidatus Buchananbacteria bacterium RIFCSPLOWO2_01_FULL_39_33</name>
    <dbReference type="NCBI Taxonomy" id="1797543"/>
    <lineage>
        <taxon>Bacteria</taxon>
        <taxon>Candidatus Buchananiibacteriota</taxon>
    </lineage>
</organism>
<reference evidence="7 8" key="1">
    <citation type="journal article" date="2016" name="Nat. Commun.">
        <title>Thousands of microbial genomes shed light on interconnected biogeochemical processes in an aquifer system.</title>
        <authorList>
            <person name="Anantharaman K."/>
            <person name="Brown C.T."/>
            <person name="Hug L.A."/>
            <person name="Sharon I."/>
            <person name="Castelle C.J."/>
            <person name="Probst A.J."/>
            <person name="Thomas B.C."/>
            <person name="Singh A."/>
            <person name="Wilkins M.J."/>
            <person name="Karaoz U."/>
            <person name="Brodie E.L."/>
            <person name="Williams K.H."/>
            <person name="Hubbard S.S."/>
            <person name="Banfield J.F."/>
        </authorList>
    </citation>
    <scope>NUCLEOTIDE SEQUENCE [LARGE SCALE GENOMIC DNA]</scope>
</reference>
<accession>A0A1G1YLM9</accession>
<dbReference type="InterPro" id="IPR007016">
    <property type="entry name" value="O-antigen_ligase-rel_domated"/>
</dbReference>
<feature type="transmembrane region" description="Helical" evidence="5">
    <location>
        <begin position="37"/>
        <end position="59"/>
    </location>
</feature>
<comment type="caution">
    <text evidence="7">The sequence shown here is derived from an EMBL/GenBank/DDBJ whole genome shotgun (WGS) entry which is preliminary data.</text>
</comment>
<proteinExistence type="predicted"/>
<evidence type="ECO:0000256" key="2">
    <source>
        <dbReference type="ARBA" id="ARBA00022692"/>
    </source>
</evidence>
<sequence>MALLIFGFLFAWLSYKDIKLAIYVVVAFLPSYLIRSSIFNLPFTLLEMMIILVFLSFLIKNKLSWLGEFKNNVFFWPMVAILAIATISLLISPNWLKAAGSWKAYFIEPILFYIVLTATIKSKKQLENVFWALGISATYLSLIAFGQYFSGWNMPESFLKQDGSVDRVVSIFGYPNALGLYLGPIIILFTGFNWWSKSKTIIQALKIAIILVSFITIILAKSEAAIFSVLLVWLLGGIIYKKTRSYFIILAILAVLTLTLIPSVNSYVSEKIWLRDWSGIVRRHIWQETWAMLKDNPVLGAGLAGYQTKIVPYHIGKFEIFLYPHNIILNFWSELGLLGLASFIWLWIKFGLVNLKAYWQNKNNLLNLTLLMVISQMLIQGLADVPYFKNDLSVLFWLIIGIYTINLKITKNVKS</sequence>
<evidence type="ECO:0000256" key="1">
    <source>
        <dbReference type="ARBA" id="ARBA00004141"/>
    </source>
</evidence>
<dbReference type="AlphaFoldDB" id="A0A1G1YLM9"/>
<feature type="transmembrane region" description="Helical" evidence="5">
    <location>
        <begin position="201"/>
        <end position="218"/>
    </location>
</feature>
<keyword evidence="2 5" id="KW-0812">Transmembrane</keyword>
<evidence type="ECO:0000256" key="3">
    <source>
        <dbReference type="ARBA" id="ARBA00022989"/>
    </source>
</evidence>
<feature type="transmembrane region" description="Helical" evidence="5">
    <location>
        <begin position="224"/>
        <end position="240"/>
    </location>
</feature>
<evidence type="ECO:0000256" key="5">
    <source>
        <dbReference type="SAM" id="Phobius"/>
    </source>
</evidence>
<gene>
    <name evidence="7" type="ORF">A3A02_01050</name>
</gene>
<comment type="subcellular location">
    <subcellularLocation>
        <location evidence="1">Membrane</location>
        <topology evidence="1">Multi-pass membrane protein</topology>
    </subcellularLocation>
</comment>
<dbReference type="PANTHER" id="PTHR37422:SF13">
    <property type="entry name" value="LIPOPOLYSACCHARIDE BIOSYNTHESIS PROTEIN PA4999-RELATED"/>
    <property type="match status" value="1"/>
</dbReference>
<feature type="transmembrane region" description="Helical" evidence="5">
    <location>
        <begin position="71"/>
        <end position="96"/>
    </location>
</feature>
<dbReference type="EMBL" id="MHIM01000002">
    <property type="protein sequence ID" value="OGY53258.1"/>
    <property type="molecule type" value="Genomic_DNA"/>
</dbReference>
<dbReference type="Pfam" id="PF04932">
    <property type="entry name" value="Wzy_C"/>
    <property type="match status" value="1"/>
</dbReference>
<name>A0A1G1YLM9_9BACT</name>
<feature type="transmembrane region" description="Helical" evidence="5">
    <location>
        <begin position="394"/>
        <end position="410"/>
    </location>
</feature>
<feature type="transmembrane region" description="Helical" evidence="5">
    <location>
        <begin position="247"/>
        <end position="268"/>
    </location>
</feature>
<evidence type="ECO:0000313" key="8">
    <source>
        <dbReference type="Proteomes" id="UP000177376"/>
    </source>
</evidence>
<dbReference type="InterPro" id="IPR051533">
    <property type="entry name" value="WaaL-like"/>
</dbReference>
<evidence type="ECO:0000313" key="7">
    <source>
        <dbReference type="EMBL" id="OGY53258.1"/>
    </source>
</evidence>
<feature type="transmembrane region" description="Helical" evidence="5">
    <location>
        <begin position="331"/>
        <end position="352"/>
    </location>
</feature>
<feature type="domain" description="O-antigen ligase-related" evidence="6">
    <location>
        <begin position="209"/>
        <end position="344"/>
    </location>
</feature>
<dbReference type="PANTHER" id="PTHR37422">
    <property type="entry name" value="TEICHURONIC ACID BIOSYNTHESIS PROTEIN TUAE"/>
    <property type="match status" value="1"/>
</dbReference>
<keyword evidence="4 5" id="KW-0472">Membrane</keyword>
<protein>
    <recommendedName>
        <fullName evidence="6">O-antigen ligase-related domain-containing protein</fullName>
    </recommendedName>
</protein>
<feature type="transmembrane region" description="Helical" evidence="5">
    <location>
        <begin position="129"/>
        <end position="149"/>
    </location>
</feature>